<dbReference type="Gene3D" id="3.40.50.150">
    <property type="entry name" value="Vaccinia Virus protein VP39"/>
    <property type="match status" value="1"/>
</dbReference>
<proteinExistence type="predicted"/>
<keyword evidence="2" id="KW-1185">Reference proteome</keyword>
<evidence type="ECO:0000313" key="1">
    <source>
        <dbReference type="EMBL" id="UOQ86030.1"/>
    </source>
</evidence>
<dbReference type="PIRSF" id="PIRSF018637">
    <property type="entry name" value="TrmK"/>
    <property type="match status" value="1"/>
</dbReference>
<dbReference type="RefSeq" id="WP_244746353.1">
    <property type="nucleotide sequence ID" value="NZ_CP095071.1"/>
</dbReference>
<evidence type="ECO:0000313" key="2">
    <source>
        <dbReference type="Proteomes" id="UP000831537"/>
    </source>
</evidence>
<dbReference type="InterPro" id="IPR029063">
    <property type="entry name" value="SAM-dependent_MTases_sf"/>
</dbReference>
<name>A0ABY4GPZ9_9BACI</name>
<dbReference type="Pfam" id="PF04816">
    <property type="entry name" value="TrmK"/>
    <property type="match status" value="1"/>
</dbReference>
<accession>A0ABY4GPZ9</accession>
<dbReference type="Proteomes" id="UP000831537">
    <property type="component" value="Chromosome"/>
</dbReference>
<sequence length="230" mass="26268">MLSKRLQVLATYLQSPVHFADIGSDHAYLPCFVCSKDPLAKAVAGEVNQGPYERALQTVTDHELADRISVRKGNGLAVIRQGEVKQLTIAGMGGKLICQILNSDKDKLEGVERLILQPNVDAPLVREWLQMNHFTLVAEEIIEEDGYIYEVLVSDYTENNLCLTEKELLFGPFLLQEQNDVFNLKWKKEIEKRNYLINQMNQATTIPEEKITQLQKECHWIQEVLADDNR</sequence>
<dbReference type="PANTHER" id="PTHR38451:SF1">
    <property type="entry name" value="TRNA (ADENINE(22)-N(1))-METHYLTRANSFERASE"/>
    <property type="match status" value="1"/>
</dbReference>
<dbReference type="Gene3D" id="1.10.287.1890">
    <property type="match status" value="1"/>
</dbReference>
<organism evidence="1 2">
    <name type="scientific">Gracilibacillus salinarum</name>
    <dbReference type="NCBI Taxonomy" id="2932255"/>
    <lineage>
        <taxon>Bacteria</taxon>
        <taxon>Bacillati</taxon>
        <taxon>Bacillota</taxon>
        <taxon>Bacilli</taxon>
        <taxon>Bacillales</taxon>
        <taxon>Bacillaceae</taxon>
        <taxon>Gracilibacillus</taxon>
    </lineage>
</organism>
<protein>
    <submittedName>
        <fullName evidence="1">tRNA (Adenine(22)-N(1))-methyltransferase TrmK</fullName>
    </submittedName>
</protein>
<dbReference type="InterPro" id="IPR006901">
    <property type="entry name" value="TrmK"/>
</dbReference>
<gene>
    <name evidence="1" type="ORF">MUN87_03780</name>
</gene>
<dbReference type="EMBL" id="CP095071">
    <property type="protein sequence ID" value="UOQ86030.1"/>
    <property type="molecule type" value="Genomic_DNA"/>
</dbReference>
<reference evidence="1 2" key="1">
    <citation type="submission" date="2022-04" db="EMBL/GenBank/DDBJ databases">
        <title>Gracilibacillus sp. isolated from saltern.</title>
        <authorList>
            <person name="Won M."/>
            <person name="Lee C.-M."/>
            <person name="Woen H.-Y."/>
            <person name="Kwon S.-W."/>
        </authorList>
    </citation>
    <scope>NUCLEOTIDE SEQUENCE [LARGE SCALE GENOMIC DNA]</scope>
    <source>
        <strain evidence="1 2">SSPM10-3</strain>
    </source>
</reference>
<dbReference type="PANTHER" id="PTHR38451">
    <property type="entry name" value="TRNA (ADENINE(22)-N(1))-METHYLTRANSFERASE"/>
    <property type="match status" value="1"/>
</dbReference>